<feature type="compositionally biased region" description="Low complexity" evidence="1">
    <location>
        <begin position="10"/>
        <end position="26"/>
    </location>
</feature>
<protein>
    <submittedName>
        <fullName evidence="2">Uncharacterized protein</fullName>
    </submittedName>
</protein>
<feature type="region of interest" description="Disordered" evidence="1">
    <location>
        <begin position="1"/>
        <end position="26"/>
    </location>
</feature>
<name>A0A8S9U956_PHYIN</name>
<evidence type="ECO:0000313" key="2">
    <source>
        <dbReference type="EMBL" id="KAF4136082.1"/>
    </source>
</evidence>
<evidence type="ECO:0000313" key="3">
    <source>
        <dbReference type="Proteomes" id="UP000704712"/>
    </source>
</evidence>
<proteinExistence type="predicted"/>
<accession>A0A8S9U956</accession>
<sequence>MASDSDPARKASSVAAASADPTATKVSSKWAVTIDLTTLKRPLRPPTSENYNKWSLDQHKLECTARKLNVIKNTKKDDRAMILDAWDANRGGVEALLLRQRKQAKGGGGEKDKHTNGCMFRLLNVLFSDRFFEEFIATGNQLSRKQIEKGAPRFGQTLQRHLETTLRMWKEVSGSFASAEAKSKVSGQGSYDFWDFCGGRADVYYLDRWGHHRGDGWQPSKQTVNRKRRKSSQSSDILERVALLDAETTGVAAVQEGTWNEQKLLIQEQRVAQKLTTLYAMLERNNTVTQQLLTKTARVHRSGT</sequence>
<comment type="caution">
    <text evidence="2">The sequence shown here is derived from an EMBL/GenBank/DDBJ whole genome shotgun (WGS) entry which is preliminary data.</text>
</comment>
<evidence type="ECO:0000256" key="1">
    <source>
        <dbReference type="SAM" id="MobiDB-lite"/>
    </source>
</evidence>
<dbReference type="AlphaFoldDB" id="A0A8S9U956"/>
<gene>
    <name evidence="2" type="ORF">GN958_ATG14726</name>
</gene>
<dbReference type="Proteomes" id="UP000704712">
    <property type="component" value="Unassembled WGS sequence"/>
</dbReference>
<dbReference type="EMBL" id="JAACNO010002017">
    <property type="protein sequence ID" value="KAF4136082.1"/>
    <property type="molecule type" value="Genomic_DNA"/>
</dbReference>
<reference evidence="2" key="1">
    <citation type="submission" date="2020-03" db="EMBL/GenBank/DDBJ databases">
        <title>Hybrid Assembly of Korean Phytophthora infestans isolates.</title>
        <authorList>
            <person name="Prokchorchik M."/>
            <person name="Lee Y."/>
            <person name="Seo J."/>
            <person name="Cho J.-H."/>
            <person name="Park Y.-E."/>
            <person name="Jang D.-C."/>
            <person name="Im J.-S."/>
            <person name="Choi J.-G."/>
            <person name="Park H.-J."/>
            <person name="Lee G.-B."/>
            <person name="Lee Y.-G."/>
            <person name="Hong S.-Y."/>
            <person name="Cho K."/>
            <person name="Sohn K.H."/>
        </authorList>
    </citation>
    <scope>NUCLEOTIDE SEQUENCE</scope>
    <source>
        <strain evidence="2">KR_2_A2</strain>
    </source>
</reference>
<organism evidence="2 3">
    <name type="scientific">Phytophthora infestans</name>
    <name type="common">Potato late blight agent</name>
    <name type="synonym">Botrytis infestans</name>
    <dbReference type="NCBI Taxonomy" id="4787"/>
    <lineage>
        <taxon>Eukaryota</taxon>
        <taxon>Sar</taxon>
        <taxon>Stramenopiles</taxon>
        <taxon>Oomycota</taxon>
        <taxon>Peronosporomycetes</taxon>
        <taxon>Peronosporales</taxon>
        <taxon>Peronosporaceae</taxon>
        <taxon>Phytophthora</taxon>
    </lineage>
</organism>